<gene>
    <name evidence="1" type="ORF">MPDQ_006034</name>
</gene>
<comment type="caution">
    <text evidence="1">The sequence shown here is derived from an EMBL/GenBank/DDBJ whole genome shotgun (WGS) entry which is preliminary data.</text>
</comment>
<evidence type="ECO:0000313" key="2">
    <source>
        <dbReference type="Proteomes" id="UP000319663"/>
    </source>
</evidence>
<protein>
    <submittedName>
        <fullName evidence="1">Uncharacterized protein</fullName>
    </submittedName>
</protein>
<dbReference type="Proteomes" id="UP000319663">
    <property type="component" value="Unassembled WGS sequence"/>
</dbReference>
<dbReference type="EMBL" id="VIFY01000048">
    <property type="protein sequence ID" value="TQB73289.1"/>
    <property type="molecule type" value="Genomic_DNA"/>
</dbReference>
<evidence type="ECO:0000313" key="1">
    <source>
        <dbReference type="EMBL" id="TQB73289.1"/>
    </source>
</evidence>
<keyword evidence="2" id="KW-1185">Reference proteome</keyword>
<accession>A0A507QYU1</accession>
<organism evidence="1 2">
    <name type="scientific">Monascus purpureus</name>
    <name type="common">Red mold</name>
    <name type="synonym">Monascus anka</name>
    <dbReference type="NCBI Taxonomy" id="5098"/>
    <lineage>
        <taxon>Eukaryota</taxon>
        <taxon>Fungi</taxon>
        <taxon>Dikarya</taxon>
        <taxon>Ascomycota</taxon>
        <taxon>Pezizomycotina</taxon>
        <taxon>Eurotiomycetes</taxon>
        <taxon>Eurotiomycetidae</taxon>
        <taxon>Eurotiales</taxon>
        <taxon>Aspergillaceae</taxon>
        <taxon>Monascus</taxon>
    </lineage>
</organism>
<reference evidence="1 2" key="1">
    <citation type="submission" date="2019-06" db="EMBL/GenBank/DDBJ databases">
        <title>Wine fermentation using esterase from Monascus purpureus.</title>
        <authorList>
            <person name="Geng C."/>
            <person name="Zhang Y."/>
        </authorList>
    </citation>
    <scope>NUCLEOTIDE SEQUENCE [LARGE SCALE GENOMIC DNA]</scope>
    <source>
        <strain evidence="1">HQ1</strain>
    </source>
</reference>
<dbReference type="AlphaFoldDB" id="A0A507QYU1"/>
<sequence>MLLSTSQCAKYTNAVAVAAAGDGGGALANTTSSANTSANGTANESASLILILYRSKHCRDSPGESQSRASGD</sequence>
<proteinExistence type="predicted"/>
<name>A0A507QYU1_MONPU</name>